<keyword evidence="2" id="KW-0472">Membrane</keyword>
<evidence type="ECO:0000313" key="3">
    <source>
        <dbReference type="EMBL" id="KAF2133981.1"/>
    </source>
</evidence>
<feature type="compositionally biased region" description="Polar residues" evidence="1">
    <location>
        <begin position="208"/>
        <end position="223"/>
    </location>
</feature>
<keyword evidence="2" id="KW-1133">Transmembrane helix</keyword>
<name>A0A6A6ATV8_9PLEO</name>
<reference evidence="3" key="1">
    <citation type="journal article" date="2020" name="Stud. Mycol.">
        <title>101 Dothideomycetes genomes: a test case for predicting lifestyles and emergence of pathogens.</title>
        <authorList>
            <person name="Haridas S."/>
            <person name="Albert R."/>
            <person name="Binder M."/>
            <person name="Bloem J."/>
            <person name="Labutti K."/>
            <person name="Salamov A."/>
            <person name="Andreopoulos B."/>
            <person name="Baker S."/>
            <person name="Barry K."/>
            <person name="Bills G."/>
            <person name="Bluhm B."/>
            <person name="Cannon C."/>
            <person name="Castanera R."/>
            <person name="Culley D."/>
            <person name="Daum C."/>
            <person name="Ezra D."/>
            <person name="Gonzalez J."/>
            <person name="Henrissat B."/>
            <person name="Kuo A."/>
            <person name="Liang C."/>
            <person name="Lipzen A."/>
            <person name="Lutzoni F."/>
            <person name="Magnuson J."/>
            <person name="Mondo S."/>
            <person name="Nolan M."/>
            <person name="Ohm R."/>
            <person name="Pangilinan J."/>
            <person name="Park H.-J."/>
            <person name="Ramirez L."/>
            <person name="Alfaro M."/>
            <person name="Sun H."/>
            <person name="Tritt A."/>
            <person name="Yoshinaga Y."/>
            <person name="Zwiers L.-H."/>
            <person name="Turgeon B."/>
            <person name="Goodwin S."/>
            <person name="Spatafora J."/>
            <person name="Crous P."/>
            <person name="Grigoriev I."/>
        </authorList>
    </citation>
    <scope>NUCLEOTIDE SEQUENCE</scope>
    <source>
        <strain evidence="3">CBS 119687</strain>
    </source>
</reference>
<dbReference type="EMBL" id="ML977498">
    <property type="protein sequence ID" value="KAF2133981.1"/>
    <property type="molecule type" value="Genomic_DNA"/>
</dbReference>
<evidence type="ECO:0000256" key="1">
    <source>
        <dbReference type="SAM" id="MobiDB-lite"/>
    </source>
</evidence>
<feature type="region of interest" description="Disordered" evidence="1">
    <location>
        <begin position="207"/>
        <end position="233"/>
    </location>
</feature>
<dbReference type="RefSeq" id="XP_033528368.1">
    <property type="nucleotide sequence ID" value="XM_033666423.1"/>
</dbReference>
<proteinExistence type="predicted"/>
<dbReference type="OrthoDB" id="4770059at2759"/>
<protein>
    <submittedName>
        <fullName evidence="3">Uncharacterized protein</fullName>
    </submittedName>
</protein>
<accession>A0A6A6ATV8</accession>
<evidence type="ECO:0000256" key="2">
    <source>
        <dbReference type="SAM" id="Phobius"/>
    </source>
</evidence>
<feature type="region of interest" description="Disordered" evidence="1">
    <location>
        <begin position="266"/>
        <end position="293"/>
    </location>
</feature>
<dbReference type="CDD" id="cd12087">
    <property type="entry name" value="TM_EGFR-like"/>
    <property type="match status" value="1"/>
</dbReference>
<keyword evidence="2" id="KW-0812">Transmembrane</keyword>
<evidence type="ECO:0000313" key="4">
    <source>
        <dbReference type="Proteomes" id="UP000799771"/>
    </source>
</evidence>
<dbReference type="Proteomes" id="UP000799771">
    <property type="component" value="Unassembled WGS sequence"/>
</dbReference>
<dbReference type="GeneID" id="54406855"/>
<feature type="transmembrane region" description="Helical" evidence="2">
    <location>
        <begin position="237"/>
        <end position="258"/>
    </location>
</feature>
<sequence>MAETITPVVTTVFGSSLTFLNIRPLTTVYTPPSSCVDRWIQPNPLDTVISSVLGYASRMYLSCQAGGIAPTYSPGVCPSGQRLRNITEYQFSNGGSDRAWKGICCSGCWSSFSTSVTAYRPGTVLIPTFYSYSTGISSYTVVSYNYELTTNTTILTTGRMSADAVVVYWQASDLPKFEPEYASALATHLGLTFTATTSAGTVHVETATPASTSGLPRSTSDPQPNEDPHGLSTGAKAGIGIGAACGALVLLAGIFFLYRRRKRTHSSDYRTSDMQQTADMPELLNANQFRHPR</sequence>
<gene>
    <name evidence="3" type="ORF">P153DRAFT_353197</name>
</gene>
<dbReference type="AlphaFoldDB" id="A0A6A6ATV8"/>
<organism evidence="3 4">
    <name type="scientific">Dothidotthia symphoricarpi CBS 119687</name>
    <dbReference type="NCBI Taxonomy" id="1392245"/>
    <lineage>
        <taxon>Eukaryota</taxon>
        <taxon>Fungi</taxon>
        <taxon>Dikarya</taxon>
        <taxon>Ascomycota</taxon>
        <taxon>Pezizomycotina</taxon>
        <taxon>Dothideomycetes</taxon>
        <taxon>Pleosporomycetidae</taxon>
        <taxon>Pleosporales</taxon>
        <taxon>Dothidotthiaceae</taxon>
        <taxon>Dothidotthia</taxon>
    </lineage>
</organism>
<keyword evidence="4" id="KW-1185">Reference proteome</keyword>